<comment type="caution">
    <text evidence="2">The sequence shown here is derived from an EMBL/GenBank/DDBJ whole genome shotgun (WGS) entry which is preliminary data.</text>
</comment>
<dbReference type="RefSeq" id="WP_212532749.1">
    <property type="nucleotide sequence ID" value="NZ_JAGSOG010000275.1"/>
</dbReference>
<evidence type="ECO:0000313" key="3">
    <source>
        <dbReference type="Proteomes" id="UP000675781"/>
    </source>
</evidence>
<feature type="transmembrane region" description="Helical" evidence="1">
    <location>
        <begin position="213"/>
        <end position="232"/>
    </location>
</feature>
<keyword evidence="1" id="KW-1133">Transmembrane helix</keyword>
<name>A0A941ISA9_9ACTN</name>
<keyword evidence="1" id="KW-0472">Membrane</keyword>
<dbReference type="AlphaFoldDB" id="A0A941ISA9"/>
<evidence type="ECO:0008006" key="4">
    <source>
        <dbReference type="Google" id="ProtNLM"/>
    </source>
</evidence>
<dbReference type="PANTHER" id="PTHR35007">
    <property type="entry name" value="INTEGRAL MEMBRANE PROTEIN-RELATED"/>
    <property type="match status" value="1"/>
</dbReference>
<accession>A0A941ISA9</accession>
<keyword evidence="3" id="KW-1185">Reference proteome</keyword>
<gene>
    <name evidence="2" type="ORF">KDL01_33780</name>
</gene>
<proteinExistence type="predicted"/>
<keyword evidence="1" id="KW-0812">Transmembrane</keyword>
<organism evidence="2 3">
    <name type="scientific">Actinospica durhamensis</name>
    <dbReference type="NCBI Taxonomy" id="1508375"/>
    <lineage>
        <taxon>Bacteria</taxon>
        <taxon>Bacillati</taxon>
        <taxon>Actinomycetota</taxon>
        <taxon>Actinomycetes</taxon>
        <taxon>Catenulisporales</taxon>
        <taxon>Actinospicaceae</taxon>
        <taxon>Actinospica</taxon>
    </lineage>
</organism>
<protein>
    <recommendedName>
        <fullName evidence="4">Type II secretion system protein GspF domain-containing protein</fullName>
    </recommendedName>
</protein>
<feature type="transmembrane region" description="Helical" evidence="1">
    <location>
        <begin position="20"/>
        <end position="52"/>
    </location>
</feature>
<evidence type="ECO:0000313" key="2">
    <source>
        <dbReference type="EMBL" id="MBR7838289.1"/>
    </source>
</evidence>
<sequence length="257" mass="27240">MNAVEVLGPLGSLLRPGRRLPAVLTVLAAVLLSLICRSLMPLVVVPPTVAVLGYRRARRRGWAEYDAQREAVAGLCTALRAELEAGLQPKAAFLSAVWSRPELRDMAEQASGPGASLDLVRLLAIQSGRPGRSALRALAACWHAADRHGVRLTEAVAGIEEGLLAESARVRAVAVELAGIRATIILLAALPAFGIALGLTLGADPSDMLLHHTPGQLCLVFGVGLDLCGLLWTDRLVSGLRLEPRKNLMGRAQEAWA</sequence>
<dbReference type="EMBL" id="JAGSOG010000275">
    <property type="protein sequence ID" value="MBR7838289.1"/>
    <property type="molecule type" value="Genomic_DNA"/>
</dbReference>
<evidence type="ECO:0000256" key="1">
    <source>
        <dbReference type="SAM" id="Phobius"/>
    </source>
</evidence>
<feature type="transmembrane region" description="Helical" evidence="1">
    <location>
        <begin position="178"/>
        <end position="201"/>
    </location>
</feature>
<reference evidence="2" key="1">
    <citation type="submission" date="2021-04" db="EMBL/GenBank/DDBJ databases">
        <title>Genome based classification of Actinospica acidithermotolerans sp. nov., an actinobacterium isolated from an Indonesian hot spring.</title>
        <authorList>
            <person name="Kusuma A.B."/>
            <person name="Putra K.E."/>
            <person name="Nafisah S."/>
            <person name="Loh J."/>
            <person name="Nouioui I."/>
            <person name="Goodfellow M."/>
        </authorList>
    </citation>
    <scope>NUCLEOTIDE SEQUENCE</scope>
    <source>
        <strain evidence="2">CSCA 57</strain>
    </source>
</reference>
<dbReference type="PANTHER" id="PTHR35007:SF4">
    <property type="entry name" value="CONSERVED TRANSMEMBRANE PROTEIN-RELATED"/>
    <property type="match status" value="1"/>
</dbReference>
<dbReference type="Proteomes" id="UP000675781">
    <property type="component" value="Unassembled WGS sequence"/>
</dbReference>